<dbReference type="EMBL" id="JADCNL010000005">
    <property type="protein sequence ID" value="KAG0480962.1"/>
    <property type="molecule type" value="Genomic_DNA"/>
</dbReference>
<comment type="caution">
    <text evidence="1">The sequence shown here is derived from an EMBL/GenBank/DDBJ whole genome shotgun (WGS) entry which is preliminary data.</text>
</comment>
<accession>A0A835R6H0</accession>
<protein>
    <submittedName>
        <fullName evidence="1">Uncharacterized protein</fullName>
    </submittedName>
</protein>
<organism evidence="1 2">
    <name type="scientific">Vanilla planifolia</name>
    <name type="common">Vanilla</name>
    <dbReference type="NCBI Taxonomy" id="51239"/>
    <lineage>
        <taxon>Eukaryota</taxon>
        <taxon>Viridiplantae</taxon>
        <taxon>Streptophyta</taxon>
        <taxon>Embryophyta</taxon>
        <taxon>Tracheophyta</taxon>
        <taxon>Spermatophyta</taxon>
        <taxon>Magnoliopsida</taxon>
        <taxon>Liliopsida</taxon>
        <taxon>Asparagales</taxon>
        <taxon>Orchidaceae</taxon>
        <taxon>Vanilloideae</taxon>
        <taxon>Vanilleae</taxon>
        <taxon>Vanilla</taxon>
    </lineage>
</organism>
<reference evidence="1 2" key="1">
    <citation type="journal article" date="2020" name="Nat. Food">
        <title>A phased Vanilla planifolia genome enables genetic improvement of flavour and production.</title>
        <authorList>
            <person name="Hasing T."/>
            <person name="Tang H."/>
            <person name="Brym M."/>
            <person name="Khazi F."/>
            <person name="Huang T."/>
            <person name="Chambers A.H."/>
        </authorList>
    </citation>
    <scope>NUCLEOTIDE SEQUENCE [LARGE SCALE GENOMIC DNA]</scope>
    <source>
        <tissue evidence="1">Leaf</tissue>
    </source>
</reference>
<proteinExistence type="predicted"/>
<evidence type="ECO:0000313" key="2">
    <source>
        <dbReference type="Proteomes" id="UP000636800"/>
    </source>
</evidence>
<sequence length="129" mass="14515">MAKRRFQAKMQTLLVVCLFLLCLFSNFSVSLLWYPLQIQRRFARQGIRGPLAAFSLEGMPGISGSCTQRRCWSRFRTLATTCWSRGATLRAVVEEVRPYVPLLVRLAGRLALRDPAMVKAVLAVIQAGN</sequence>
<dbReference type="Proteomes" id="UP000636800">
    <property type="component" value="Chromosome 5"/>
</dbReference>
<dbReference type="AlphaFoldDB" id="A0A835R6H0"/>
<gene>
    <name evidence="1" type="ORF">HPP92_011820</name>
</gene>
<keyword evidence="2" id="KW-1185">Reference proteome</keyword>
<name>A0A835R6H0_VANPL</name>
<evidence type="ECO:0000313" key="1">
    <source>
        <dbReference type="EMBL" id="KAG0480962.1"/>
    </source>
</evidence>